<evidence type="ECO:0000313" key="7">
    <source>
        <dbReference type="EMBL" id="ASK66157.1"/>
    </source>
</evidence>
<dbReference type="SUPFAM" id="SSF52540">
    <property type="entry name" value="P-loop containing nucleoside triphosphate hydrolases"/>
    <property type="match status" value="2"/>
</dbReference>
<keyword evidence="2" id="KW-0813">Transport</keyword>
<dbReference type="SMART" id="SM00382">
    <property type="entry name" value="AAA"/>
    <property type="match status" value="2"/>
</dbReference>
<keyword evidence="3" id="KW-0547">Nucleotide-binding</keyword>
<comment type="similarity">
    <text evidence="1">Belongs to the ABC transporter superfamily.</text>
</comment>
<evidence type="ECO:0000313" key="8">
    <source>
        <dbReference type="Proteomes" id="UP000198398"/>
    </source>
</evidence>
<evidence type="ECO:0000256" key="5">
    <source>
        <dbReference type="SAM" id="MobiDB-lite"/>
    </source>
</evidence>
<accession>A0A220UDE9</accession>
<dbReference type="InterPro" id="IPR027417">
    <property type="entry name" value="P-loop_NTPase"/>
</dbReference>
<gene>
    <name evidence="7" type="ORF">CFK39_10430</name>
</gene>
<dbReference type="Pfam" id="PF00005">
    <property type="entry name" value="ABC_tran"/>
    <property type="match status" value="2"/>
</dbReference>
<dbReference type="InterPro" id="IPR050319">
    <property type="entry name" value="ABC_transp_ATP-bind"/>
</dbReference>
<dbReference type="GO" id="GO:0005524">
    <property type="term" value="F:ATP binding"/>
    <property type="evidence" value="ECO:0007669"/>
    <property type="project" value="UniProtKB-KW"/>
</dbReference>
<dbReference type="PROSITE" id="PS50893">
    <property type="entry name" value="ABC_TRANSPORTER_2"/>
    <property type="match status" value="2"/>
</dbReference>
<name>A0A220UDE9_9MICO</name>
<dbReference type="OrthoDB" id="4787388at2"/>
<proteinExistence type="inferred from homology"/>
<dbReference type="EMBL" id="CP022316">
    <property type="protein sequence ID" value="ASK66157.1"/>
    <property type="molecule type" value="Genomic_DNA"/>
</dbReference>
<feature type="compositionally biased region" description="Low complexity" evidence="5">
    <location>
        <begin position="314"/>
        <end position="326"/>
    </location>
</feature>
<reference evidence="8" key="1">
    <citation type="submission" date="2017-07" db="EMBL/GenBank/DDBJ databases">
        <title>Brachybacterium sp. VR2415.</title>
        <authorList>
            <person name="Tak E.J."/>
            <person name="Bae J.-W."/>
        </authorList>
    </citation>
    <scope>NUCLEOTIDE SEQUENCE [LARGE SCALE GENOMIC DNA]</scope>
    <source>
        <strain evidence="8">VR2415</strain>
    </source>
</reference>
<dbReference type="AlphaFoldDB" id="A0A220UDE9"/>
<dbReference type="Pfam" id="PF08352">
    <property type="entry name" value="oligo_HPY"/>
    <property type="match status" value="2"/>
</dbReference>
<dbReference type="GO" id="GO:0015833">
    <property type="term" value="P:peptide transport"/>
    <property type="evidence" value="ECO:0007669"/>
    <property type="project" value="InterPro"/>
</dbReference>
<dbReference type="CDD" id="cd03257">
    <property type="entry name" value="ABC_NikE_OppD_transporters"/>
    <property type="match status" value="2"/>
</dbReference>
<dbReference type="PROSITE" id="PS00211">
    <property type="entry name" value="ABC_TRANSPORTER_1"/>
    <property type="match status" value="2"/>
</dbReference>
<keyword evidence="8" id="KW-1185">Reference proteome</keyword>
<dbReference type="Proteomes" id="UP000198398">
    <property type="component" value="Chromosome"/>
</dbReference>
<dbReference type="PANTHER" id="PTHR43776">
    <property type="entry name" value="TRANSPORT ATP-BINDING PROTEIN"/>
    <property type="match status" value="1"/>
</dbReference>
<protein>
    <submittedName>
        <fullName evidence="7">Peptide ABC transporter ATP-binding protein</fullName>
    </submittedName>
</protein>
<organism evidence="7 8">
    <name type="scientific">Brachybacterium avium</name>
    <dbReference type="NCBI Taxonomy" id="2017485"/>
    <lineage>
        <taxon>Bacteria</taxon>
        <taxon>Bacillati</taxon>
        <taxon>Actinomycetota</taxon>
        <taxon>Actinomycetes</taxon>
        <taxon>Micrococcales</taxon>
        <taxon>Dermabacteraceae</taxon>
        <taxon>Brachybacterium</taxon>
    </lineage>
</organism>
<dbReference type="KEGG" id="brv:CFK39_10430"/>
<dbReference type="GO" id="GO:0055085">
    <property type="term" value="P:transmembrane transport"/>
    <property type="evidence" value="ECO:0007669"/>
    <property type="project" value="UniProtKB-ARBA"/>
</dbReference>
<evidence type="ECO:0000256" key="1">
    <source>
        <dbReference type="ARBA" id="ARBA00005417"/>
    </source>
</evidence>
<evidence type="ECO:0000256" key="3">
    <source>
        <dbReference type="ARBA" id="ARBA00022741"/>
    </source>
</evidence>
<evidence type="ECO:0000256" key="4">
    <source>
        <dbReference type="ARBA" id="ARBA00022840"/>
    </source>
</evidence>
<evidence type="ECO:0000256" key="2">
    <source>
        <dbReference type="ARBA" id="ARBA00022448"/>
    </source>
</evidence>
<dbReference type="PANTHER" id="PTHR43776:SF7">
    <property type="entry name" value="D,D-DIPEPTIDE TRANSPORT ATP-BINDING PROTEIN DDPF-RELATED"/>
    <property type="match status" value="1"/>
</dbReference>
<dbReference type="InterPro" id="IPR017871">
    <property type="entry name" value="ABC_transporter-like_CS"/>
</dbReference>
<dbReference type="Gene3D" id="3.40.50.300">
    <property type="entry name" value="P-loop containing nucleotide triphosphate hydrolases"/>
    <property type="match status" value="2"/>
</dbReference>
<sequence>MVEGSAWHSTVESGGDVLEIEDLRIVTTSGGRPIIQGVDLRLRQGELLALVGESGSGKTTVGLAVLGRFRRGLTHVGGTVTVHPSNGTSAAVMTDLGEEALRRLRGSRVSYIPQDPALSLNPAMRVGEQISEVLKIHEFGADDAERTERVRGVLREVGLPDDDAYRRRWPHELSGGQQQRIGIAMAFAMYPDVLVLDEPTTGLDVSTQAVVLETIREMTVKNSVAGLYITHDLAVVAEIADRVAVMLQGELVEEGPTADVLGAPQHRYTRTLLAAVPDLAGKNNIGEFEARRKAVQAAEAGEAERPATTSTPREAGTAAAPATEPAPGDPLLEVRDVSLSYGTKQVLTSVDLTLRTGECTLLLGESGSGKTTLSRSIAGLLDHWSGSVRYQEKELPRSTRRRSLAQRQDIQYVFQSPFSSLNPRRTLGQSLAVPLEMSGELSAPQRRERVREALDSVRLGRSFFDRRPGDLSGGERQRAAIARALVNMPRVLVCDEITSALDVSVQASIIDLLSHLRQERGLSMLFVTHNIALARHVAERVAVLDHGVIVDDGPTDQVLTAPDHRYTEELLQNIPTL</sequence>
<feature type="region of interest" description="Disordered" evidence="5">
    <location>
        <begin position="296"/>
        <end position="331"/>
    </location>
</feature>
<dbReference type="InterPro" id="IPR003593">
    <property type="entry name" value="AAA+_ATPase"/>
</dbReference>
<dbReference type="InterPro" id="IPR003439">
    <property type="entry name" value="ABC_transporter-like_ATP-bd"/>
</dbReference>
<dbReference type="InterPro" id="IPR013563">
    <property type="entry name" value="Oligopep_ABC_C"/>
</dbReference>
<keyword evidence="4 7" id="KW-0067">ATP-binding</keyword>
<dbReference type="GO" id="GO:0016887">
    <property type="term" value="F:ATP hydrolysis activity"/>
    <property type="evidence" value="ECO:0007669"/>
    <property type="project" value="InterPro"/>
</dbReference>
<evidence type="ECO:0000259" key="6">
    <source>
        <dbReference type="PROSITE" id="PS50893"/>
    </source>
</evidence>
<feature type="domain" description="ABC transporter" evidence="6">
    <location>
        <begin position="18"/>
        <end position="273"/>
    </location>
</feature>
<feature type="domain" description="ABC transporter" evidence="6">
    <location>
        <begin position="332"/>
        <end position="571"/>
    </location>
</feature>